<dbReference type="Proteomes" id="UP001519348">
    <property type="component" value="Unassembled WGS sequence"/>
</dbReference>
<keyword evidence="5" id="KW-1185">Reference proteome</keyword>
<evidence type="ECO:0000313" key="4">
    <source>
        <dbReference type="Proteomes" id="UP000242700"/>
    </source>
</evidence>
<evidence type="ECO:0000313" key="2">
    <source>
        <dbReference type="EMBL" id="MBP1952803.1"/>
    </source>
</evidence>
<proteinExistence type="predicted"/>
<reference evidence="2 5" key="3">
    <citation type="submission" date="2021-03" db="EMBL/GenBank/DDBJ databases">
        <title>Genomic Encyclopedia of Type Strains, Phase IV (KMG-IV): sequencing the most valuable type-strain genomes for metagenomic binning, comparative biology and taxonomic classification.</title>
        <authorList>
            <person name="Goeker M."/>
        </authorList>
    </citation>
    <scope>NUCLEOTIDE SEQUENCE [LARGE SCALE GENOMIC DNA]</scope>
    <source>
        <strain evidence="2 5">DSM 22420</strain>
    </source>
</reference>
<dbReference type="RefSeq" id="WP_169516110.1">
    <property type="nucleotide sequence ID" value="NZ_BMCN01000004.1"/>
</dbReference>
<dbReference type="EMBL" id="JAGGKN010000006">
    <property type="protein sequence ID" value="MBP1952803.1"/>
    <property type="molecule type" value="Genomic_DNA"/>
</dbReference>
<gene>
    <name evidence="2" type="ORF">J2Z27_001884</name>
    <name evidence="3" type="ORF">SAMN05216187_104123</name>
</gene>
<dbReference type="Proteomes" id="UP000242700">
    <property type="component" value="Unassembled WGS sequence"/>
</dbReference>
<dbReference type="EMBL" id="FNFI01000004">
    <property type="protein sequence ID" value="SDK02763.1"/>
    <property type="molecule type" value="Genomic_DNA"/>
</dbReference>
<name>A0A1G8YJA0_9STAP</name>
<organism evidence="3 4">
    <name type="scientific">Jeotgalicoccus aerolatus</name>
    <dbReference type="NCBI Taxonomy" id="709510"/>
    <lineage>
        <taxon>Bacteria</taxon>
        <taxon>Bacillati</taxon>
        <taxon>Bacillota</taxon>
        <taxon>Bacilli</taxon>
        <taxon>Bacillales</taxon>
        <taxon>Staphylococcaceae</taxon>
        <taxon>Jeotgalicoccus</taxon>
    </lineage>
</organism>
<evidence type="ECO:0000256" key="1">
    <source>
        <dbReference type="SAM" id="Phobius"/>
    </source>
</evidence>
<accession>A0A1G8YJA0</accession>
<sequence>MDLIKGLLGFLFKTFVVLFALTAVAAVVLAFILKKDVDEIREFTENIKHDLYRGKE</sequence>
<feature type="transmembrane region" description="Helical" evidence="1">
    <location>
        <begin position="6"/>
        <end position="33"/>
    </location>
</feature>
<reference evidence="4" key="2">
    <citation type="submission" date="2016-10" db="EMBL/GenBank/DDBJ databases">
        <authorList>
            <person name="Varghese N."/>
            <person name="Submissions S."/>
        </authorList>
    </citation>
    <scope>NUCLEOTIDE SEQUENCE [LARGE SCALE GENOMIC DNA]</scope>
    <source>
        <strain evidence="4">CGMCC 1.8911</strain>
    </source>
</reference>
<dbReference type="STRING" id="586411.SAMN05216187_104123"/>
<reference evidence="3" key="1">
    <citation type="submission" date="2016-10" db="EMBL/GenBank/DDBJ databases">
        <authorList>
            <person name="de Groot N.N."/>
        </authorList>
    </citation>
    <scope>NUCLEOTIDE SEQUENCE [LARGE SCALE GENOMIC DNA]</scope>
    <source>
        <strain evidence="3">CGMCC 1.8911</strain>
    </source>
</reference>
<evidence type="ECO:0000313" key="3">
    <source>
        <dbReference type="EMBL" id="SDK02763.1"/>
    </source>
</evidence>
<keyword evidence="1" id="KW-0472">Membrane</keyword>
<protein>
    <submittedName>
        <fullName evidence="3">Uncharacterized protein</fullName>
    </submittedName>
</protein>
<evidence type="ECO:0000313" key="5">
    <source>
        <dbReference type="Proteomes" id="UP001519348"/>
    </source>
</evidence>
<dbReference type="AlphaFoldDB" id="A0A1G8YJA0"/>
<keyword evidence="1" id="KW-1133">Transmembrane helix</keyword>
<keyword evidence="1" id="KW-0812">Transmembrane</keyword>